<keyword evidence="7" id="KW-0131">Cell cycle</keyword>
<evidence type="ECO:0000313" key="11">
    <source>
        <dbReference type="EMBL" id="JAT08597.1"/>
    </source>
</evidence>
<accession>A0A1B6KAX0</accession>
<keyword evidence="6 9" id="KW-0175">Coiled coil</keyword>
<keyword evidence="3" id="KW-0158">Chromosome</keyword>
<name>A0A1B6KAX0_9HEMI</name>
<dbReference type="Pfam" id="PF03800">
    <property type="entry name" value="Nuf2"/>
    <property type="match status" value="1"/>
</dbReference>
<dbReference type="AlphaFoldDB" id="A0A1B6KAX0"/>
<comment type="subcellular location">
    <subcellularLocation>
        <location evidence="1">Chromosome</location>
        <location evidence="1">Centromere</location>
    </subcellularLocation>
</comment>
<dbReference type="EMBL" id="GEBQ01031380">
    <property type="protein sequence ID" value="JAT08597.1"/>
    <property type="molecule type" value="Transcribed_RNA"/>
</dbReference>
<evidence type="ECO:0000256" key="7">
    <source>
        <dbReference type="ARBA" id="ARBA00023306"/>
    </source>
</evidence>
<feature type="domain" description="Kinetochore protein Nuf2 N-terminal" evidence="10">
    <location>
        <begin position="19"/>
        <end position="120"/>
    </location>
</feature>
<evidence type="ECO:0000256" key="5">
    <source>
        <dbReference type="ARBA" id="ARBA00022776"/>
    </source>
</evidence>
<gene>
    <name evidence="11" type="ORF">g.31989</name>
</gene>
<reference evidence="11" key="1">
    <citation type="submission" date="2015-11" db="EMBL/GenBank/DDBJ databases">
        <title>De novo transcriptome assembly of four potential Pierce s Disease insect vectors from Arizona vineyards.</title>
        <authorList>
            <person name="Tassone E.E."/>
        </authorList>
    </citation>
    <scope>NUCLEOTIDE SEQUENCE</scope>
</reference>
<evidence type="ECO:0000259" key="10">
    <source>
        <dbReference type="Pfam" id="PF03800"/>
    </source>
</evidence>
<dbReference type="InterPro" id="IPR038275">
    <property type="entry name" value="Nuf2_N_sf"/>
</dbReference>
<keyword evidence="4" id="KW-0132">Cell division</keyword>
<evidence type="ECO:0000256" key="6">
    <source>
        <dbReference type="ARBA" id="ARBA00023054"/>
    </source>
</evidence>
<dbReference type="GO" id="GO:0031262">
    <property type="term" value="C:Ndc80 complex"/>
    <property type="evidence" value="ECO:0007669"/>
    <property type="project" value="InterPro"/>
</dbReference>
<organism evidence="11">
    <name type="scientific">Graphocephala atropunctata</name>
    <dbReference type="NCBI Taxonomy" id="36148"/>
    <lineage>
        <taxon>Eukaryota</taxon>
        <taxon>Metazoa</taxon>
        <taxon>Ecdysozoa</taxon>
        <taxon>Arthropoda</taxon>
        <taxon>Hexapoda</taxon>
        <taxon>Insecta</taxon>
        <taxon>Pterygota</taxon>
        <taxon>Neoptera</taxon>
        <taxon>Paraneoptera</taxon>
        <taxon>Hemiptera</taxon>
        <taxon>Auchenorrhyncha</taxon>
        <taxon>Membracoidea</taxon>
        <taxon>Cicadellidae</taxon>
        <taxon>Cicadellinae</taxon>
        <taxon>Cicadellini</taxon>
        <taxon>Graphocephala</taxon>
    </lineage>
</organism>
<protein>
    <recommendedName>
        <fullName evidence="10">Kinetochore protein Nuf2 N-terminal domain-containing protein</fullName>
    </recommendedName>
</protein>
<keyword evidence="5" id="KW-0498">Mitosis</keyword>
<sequence>MNKSSEQQLLDDIKKYFPNFKCTLQDLRNPTEEFVTNFYSCWLQEFEVDIVNVSQIQFSQMSIVGSYQDAYSGAIPRINLLRSIRAFDVVQDFGMLDIISPTPKRTQANLRAIIEFYNWSDFCVCSLIDKKKDLNDRQKNLKSMMKEREDLKEKLNTTIKTIAQIQDVKKQLEDEILSLQKRASELNPEKQMLKSKTDETTEKLKEKESTLLKINKEELQISNKMKEMANLVVDSPTTVISDLESLRTKHAEMKELSERKRDMVETRMQNQSKVNKDYEDQQLRAEQLNELVKLIDQQRELLKVVQTTDKDMAAAQELLRDLKATLLALGNKRANRQEKLQSSYLRWMTQKPQLMESVEAAIRELNKKNNEKKKINDSLKEDSAVQEKIDSLLHKIKTHIEDFQGDCDALTKQGDDYLKILEENANAHMESVRKEVKERYIL</sequence>
<keyword evidence="8" id="KW-0137">Centromere</keyword>
<feature type="coiled-coil region" evidence="9">
    <location>
        <begin position="278"/>
        <end position="382"/>
    </location>
</feature>
<evidence type="ECO:0000256" key="9">
    <source>
        <dbReference type="SAM" id="Coils"/>
    </source>
</evidence>
<evidence type="ECO:0000256" key="3">
    <source>
        <dbReference type="ARBA" id="ARBA00022454"/>
    </source>
</evidence>
<proteinExistence type="inferred from homology"/>
<dbReference type="GO" id="GO:0051301">
    <property type="term" value="P:cell division"/>
    <property type="evidence" value="ECO:0007669"/>
    <property type="project" value="UniProtKB-KW"/>
</dbReference>
<dbReference type="InterPro" id="IPR005549">
    <property type="entry name" value="Kinetochore_Nuf2_N"/>
</dbReference>
<evidence type="ECO:0000256" key="1">
    <source>
        <dbReference type="ARBA" id="ARBA00004584"/>
    </source>
</evidence>
<evidence type="ECO:0000256" key="2">
    <source>
        <dbReference type="ARBA" id="ARBA00005498"/>
    </source>
</evidence>
<dbReference type="Gene3D" id="1.10.418.60">
    <property type="entry name" value="Ncd80 complex, Nuf2 subunit"/>
    <property type="match status" value="1"/>
</dbReference>
<feature type="coiled-coil region" evidence="9">
    <location>
        <begin position="131"/>
        <end position="189"/>
    </location>
</feature>
<evidence type="ECO:0000256" key="4">
    <source>
        <dbReference type="ARBA" id="ARBA00022618"/>
    </source>
</evidence>
<comment type="similarity">
    <text evidence="2">Belongs to the NUF2 family.</text>
</comment>
<evidence type="ECO:0000256" key="8">
    <source>
        <dbReference type="ARBA" id="ARBA00023328"/>
    </source>
</evidence>